<feature type="region of interest" description="Disordered" evidence="1">
    <location>
        <begin position="96"/>
        <end position="117"/>
    </location>
</feature>
<evidence type="ECO:0000313" key="2">
    <source>
        <dbReference type="EMBL" id="ATB33167.1"/>
    </source>
</evidence>
<evidence type="ECO:0000313" key="3">
    <source>
        <dbReference type="Proteomes" id="UP000217289"/>
    </source>
</evidence>
<keyword evidence="2" id="KW-0449">Lipoprotein</keyword>
<dbReference type="EMBL" id="CP022163">
    <property type="protein sequence ID" value="ATB33167.1"/>
    <property type="molecule type" value="Genomic_DNA"/>
</dbReference>
<dbReference type="OrthoDB" id="5504984at2"/>
<accession>A0A250IPS3</accession>
<protein>
    <submittedName>
        <fullName evidence="2">Lipoprotein mlpA</fullName>
    </submittedName>
</protein>
<gene>
    <name evidence="2" type="ORF">MEBOL_006656</name>
</gene>
<dbReference type="PROSITE" id="PS51257">
    <property type="entry name" value="PROKAR_LIPOPROTEIN"/>
    <property type="match status" value="1"/>
</dbReference>
<dbReference type="Proteomes" id="UP000217289">
    <property type="component" value="Chromosome"/>
</dbReference>
<name>A0A250IPS3_9BACT</name>
<evidence type="ECO:0000256" key="1">
    <source>
        <dbReference type="SAM" id="MobiDB-lite"/>
    </source>
</evidence>
<dbReference type="AlphaFoldDB" id="A0A250IPS3"/>
<reference evidence="2 3" key="1">
    <citation type="submission" date="2017-06" db="EMBL/GenBank/DDBJ databases">
        <authorList>
            <person name="Kim H.J."/>
            <person name="Triplett B.A."/>
        </authorList>
    </citation>
    <scope>NUCLEOTIDE SEQUENCE [LARGE SCALE GENOMIC DNA]</scope>
    <source>
        <strain evidence="2 3">DSM 14713</strain>
    </source>
</reference>
<sequence>MRSVTAIWLGGTAGLLVGCAEQPSAGCQVQDGAWHVAYVLKNPAEASTSCGALTSDTFGVYKYLVPASEDPRTPSTMALRPQAAVSLATYIDSAGTRRPRVELTPPEDPANPTDPTGALQASRLATALSTSFPNEPDAQDGCRVPSFSRISIAARAVTDGSGAALPARTVDYQFSDVYLYSSPSAPGVLFRGSLVFGDGNCTAEYRVLGLSPAVPCTTDAECRNPATGINRELDVVCLNGGCAPNPTTWTLFGE</sequence>
<keyword evidence="3" id="KW-1185">Reference proteome</keyword>
<proteinExistence type="predicted"/>
<dbReference type="KEGG" id="mbd:MEBOL_006656"/>
<organism evidence="2 3">
    <name type="scientific">Melittangium boletus DSM 14713</name>
    <dbReference type="NCBI Taxonomy" id="1294270"/>
    <lineage>
        <taxon>Bacteria</taxon>
        <taxon>Pseudomonadati</taxon>
        <taxon>Myxococcota</taxon>
        <taxon>Myxococcia</taxon>
        <taxon>Myxococcales</taxon>
        <taxon>Cystobacterineae</taxon>
        <taxon>Archangiaceae</taxon>
        <taxon>Melittangium</taxon>
    </lineage>
</organism>
<dbReference type="RefSeq" id="WP_095981247.1">
    <property type="nucleotide sequence ID" value="NZ_CP022163.1"/>
</dbReference>